<evidence type="ECO:0000313" key="2">
    <source>
        <dbReference type="Proteomes" id="UP001189429"/>
    </source>
</evidence>
<reference evidence="1" key="1">
    <citation type="submission" date="2023-10" db="EMBL/GenBank/DDBJ databases">
        <authorList>
            <person name="Chen Y."/>
            <person name="Shah S."/>
            <person name="Dougan E. K."/>
            <person name="Thang M."/>
            <person name="Chan C."/>
        </authorList>
    </citation>
    <scope>NUCLEOTIDE SEQUENCE [LARGE SCALE GENOMIC DNA]</scope>
</reference>
<organism evidence="1 2">
    <name type="scientific">Prorocentrum cordatum</name>
    <dbReference type="NCBI Taxonomy" id="2364126"/>
    <lineage>
        <taxon>Eukaryota</taxon>
        <taxon>Sar</taxon>
        <taxon>Alveolata</taxon>
        <taxon>Dinophyceae</taxon>
        <taxon>Prorocentrales</taxon>
        <taxon>Prorocentraceae</taxon>
        <taxon>Prorocentrum</taxon>
    </lineage>
</organism>
<dbReference type="Proteomes" id="UP001189429">
    <property type="component" value="Unassembled WGS sequence"/>
</dbReference>
<keyword evidence="2" id="KW-1185">Reference proteome</keyword>
<feature type="non-terminal residue" evidence="1">
    <location>
        <position position="65"/>
    </location>
</feature>
<comment type="caution">
    <text evidence="1">The sequence shown here is derived from an EMBL/GenBank/DDBJ whole genome shotgun (WGS) entry which is preliminary data.</text>
</comment>
<gene>
    <name evidence="1" type="ORF">PCOR1329_LOCUS81726</name>
</gene>
<dbReference type="EMBL" id="CAUYUJ010021684">
    <property type="protein sequence ID" value="CAK0906402.1"/>
    <property type="molecule type" value="Genomic_DNA"/>
</dbReference>
<sequence length="65" mass="7420">MECMRRFFVAAWYLTSFSTLLLNKHLLGTLHIRPNTLAVVQMVSTAIYGALKTVDFRKCARDVAE</sequence>
<name>A0ABN9Y1T1_9DINO</name>
<accession>A0ABN9Y1T1</accession>
<protein>
    <submittedName>
        <fullName evidence="1">Uncharacterized protein</fullName>
    </submittedName>
</protein>
<evidence type="ECO:0000313" key="1">
    <source>
        <dbReference type="EMBL" id="CAK0906402.1"/>
    </source>
</evidence>
<proteinExistence type="predicted"/>